<keyword evidence="6" id="KW-1185">Reference proteome</keyword>
<evidence type="ECO:0000256" key="1">
    <source>
        <dbReference type="ARBA" id="ARBA00013172"/>
    </source>
</evidence>
<dbReference type="Proteomes" id="UP000076761">
    <property type="component" value="Unassembled WGS sequence"/>
</dbReference>
<dbReference type="InParanoid" id="A0A165TND4"/>
<dbReference type="InterPro" id="IPR055066">
    <property type="entry name" value="AASDHPPT_N"/>
</dbReference>
<dbReference type="GO" id="GO:0008897">
    <property type="term" value="F:holo-[acyl-carrier-protein] synthase activity"/>
    <property type="evidence" value="ECO:0007669"/>
    <property type="project" value="UniProtKB-EC"/>
</dbReference>
<sequence length="266" mass="30238">MQVWAISYQPSSITEDLYQRALALVDPESRSRIQRFYRREDACRCLIGRLLPRLLLRERGLSPDLMTFASTDAGKPYIASTSSGLDPPMGFNVSHDSGMVVMAFAEGRYDPPAYRIGVDVMEVKLPPRDTFRGFVHTVGDQLTRFEHQLLLSPEIDPQEALRRFYLLWTMKEAYTKALGLGLGFEFRRVEYNIVDNVLTVDGVVPKGWEFVVFDLYEDTSRYVGVAARFVGGDSTQISHYDRTNDGAWLSQFDATAIIEKAMEQLN</sequence>
<dbReference type="PANTHER" id="PTHR12215:SF10">
    <property type="entry name" value="L-AMINOADIPATE-SEMIALDEHYDE DEHYDROGENASE-PHOSPHOPANTETHEINYL TRANSFERASE"/>
    <property type="match status" value="1"/>
</dbReference>
<dbReference type="EC" id="2.7.8.7" evidence="1"/>
<dbReference type="SUPFAM" id="SSF56214">
    <property type="entry name" value="4'-phosphopantetheinyl transferase"/>
    <property type="match status" value="2"/>
</dbReference>
<evidence type="ECO:0000313" key="6">
    <source>
        <dbReference type="Proteomes" id="UP000076761"/>
    </source>
</evidence>
<organism evidence="5 6">
    <name type="scientific">Neolentinus lepideus HHB14362 ss-1</name>
    <dbReference type="NCBI Taxonomy" id="1314782"/>
    <lineage>
        <taxon>Eukaryota</taxon>
        <taxon>Fungi</taxon>
        <taxon>Dikarya</taxon>
        <taxon>Basidiomycota</taxon>
        <taxon>Agaricomycotina</taxon>
        <taxon>Agaricomycetes</taxon>
        <taxon>Gloeophyllales</taxon>
        <taxon>Gloeophyllaceae</taxon>
        <taxon>Neolentinus</taxon>
    </lineage>
</organism>
<dbReference type="Gene3D" id="3.90.470.20">
    <property type="entry name" value="4'-phosphopantetheinyl transferase domain"/>
    <property type="match status" value="1"/>
</dbReference>
<dbReference type="PANTHER" id="PTHR12215">
    <property type="entry name" value="PHOSPHOPANTETHEINE TRANSFERASE"/>
    <property type="match status" value="1"/>
</dbReference>
<dbReference type="Pfam" id="PF01648">
    <property type="entry name" value="ACPS"/>
    <property type="match status" value="1"/>
</dbReference>
<reference evidence="5 6" key="1">
    <citation type="journal article" date="2016" name="Mol. Biol. Evol.">
        <title>Comparative Genomics of Early-Diverging Mushroom-Forming Fungi Provides Insights into the Origins of Lignocellulose Decay Capabilities.</title>
        <authorList>
            <person name="Nagy L.G."/>
            <person name="Riley R."/>
            <person name="Tritt A."/>
            <person name="Adam C."/>
            <person name="Daum C."/>
            <person name="Floudas D."/>
            <person name="Sun H."/>
            <person name="Yadav J.S."/>
            <person name="Pangilinan J."/>
            <person name="Larsson K.H."/>
            <person name="Matsuura K."/>
            <person name="Barry K."/>
            <person name="Labutti K."/>
            <person name="Kuo R."/>
            <person name="Ohm R.A."/>
            <person name="Bhattacharya S.S."/>
            <person name="Shirouzu T."/>
            <person name="Yoshinaga Y."/>
            <person name="Martin F.M."/>
            <person name="Grigoriev I.V."/>
            <person name="Hibbett D.S."/>
        </authorList>
    </citation>
    <scope>NUCLEOTIDE SEQUENCE [LARGE SCALE GENOMIC DNA]</scope>
    <source>
        <strain evidence="5 6">HHB14362 ss-1</strain>
    </source>
</reference>
<dbReference type="GO" id="GO:0000287">
    <property type="term" value="F:magnesium ion binding"/>
    <property type="evidence" value="ECO:0007669"/>
    <property type="project" value="InterPro"/>
</dbReference>
<keyword evidence="2 5" id="KW-0808">Transferase</keyword>
<feature type="domain" description="4'-phosphopantetheinyl transferase N-terminal" evidence="4">
    <location>
        <begin position="15"/>
        <end position="103"/>
    </location>
</feature>
<evidence type="ECO:0000313" key="5">
    <source>
        <dbReference type="EMBL" id="KZT26929.1"/>
    </source>
</evidence>
<dbReference type="EMBL" id="KV425564">
    <property type="protein sequence ID" value="KZT26929.1"/>
    <property type="molecule type" value="Genomic_DNA"/>
</dbReference>
<protein>
    <recommendedName>
        <fullName evidence="1">holo-[acyl-carrier-protein] synthase</fullName>
        <ecNumber evidence="1">2.7.8.7</ecNumber>
    </recommendedName>
</protein>
<feature type="domain" description="4'-phosphopantetheinyl transferase" evidence="3">
    <location>
        <begin position="115"/>
        <end position="190"/>
    </location>
</feature>
<gene>
    <name evidence="5" type="ORF">NEOLEDRAFT_1061725</name>
</gene>
<accession>A0A165TND4</accession>
<dbReference type="GO" id="GO:0005829">
    <property type="term" value="C:cytosol"/>
    <property type="evidence" value="ECO:0007669"/>
    <property type="project" value="TreeGrafter"/>
</dbReference>
<evidence type="ECO:0000259" key="4">
    <source>
        <dbReference type="Pfam" id="PF22624"/>
    </source>
</evidence>
<dbReference type="GO" id="GO:0019878">
    <property type="term" value="P:lysine biosynthetic process via aminoadipic acid"/>
    <property type="evidence" value="ECO:0007669"/>
    <property type="project" value="TreeGrafter"/>
</dbReference>
<dbReference type="InterPro" id="IPR008278">
    <property type="entry name" value="4-PPantetheinyl_Trfase_dom"/>
</dbReference>
<dbReference type="Pfam" id="PF22624">
    <property type="entry name" value="AASDHPPT_N"/>
    <property type="match status" value="1"/>
</dbReference>
<dbReference type="AlphaFoldDB" id="A0A165TND4"/>
<name>A0A165TND4_9AGAM</name>
<proteinExistence type="predicted"/>
<dbReference type="InterPro" id="IPR037143">
    <property type="entry name" value="4-PPantetheinyl_Trfase_dom_sf"/>
</dbReference>
<dbReference type="STRING" id="1314782.A0A165TND4"/>
<dbReference type="OrthoDB" id="26719at2759"/>
<dbReference type="InterPro" id="IPR050559">
    <property type="entry name" value="P-Pant_transferase_sf"/>
</dbReference>
<evidence type="ECO:0000256" key="2">
    <source>
        <dbReference type="ARBA" id="ARBA00022679"/>
    </source>
</evidence>
<dbReference type="FunCoup" id="A0A165TND4">
    <property type="interactions" value="346"/>
</dbReference>
<evidence type="ECO:0000259" key="3">
    <source>
        <dbReference type="Pfam" id="PF01648"/>
    </source>
</evidence>